<dbReference type="PANTHER" id="PTHR45138:SF9">
    <property type="entry name" value="DIGUANYLATE CYCLASE DGCM-RELATED"/>
    <property type="match status" value="1"/>
</dbReference>
<name>A0A1I1Q2F6_RUMAL</name>
<dbReference type="FunFam" id="3.30.70.270:FF:000001">
    <property type="entry name" value="Diguanylate cyclase domain protein"/>
    <property type="match status" value="1"/>
</dbReference>
<evidence type="ECO:0000313" key="2">
    <source>
        <dbReference type="EMBL" id="SFD16157.1"/>
    </source>
</evidence>
<dbReference type="NCBIfam" id="TIGR00254">
    <property type="entry name" value="GGDEF"/>
    <property type="match status" value="1"/>
</dbReference>
<dbReference type="InterPro" id="IPR043128">
    <property type="entry name" value="Rev_trsase/Diguanyl_cyclase"/>
</dbReference>
<dbReference type="Pfam" id="PF00990">
    <property type="entry name" value="GGDEF"/>
    <property type="match status" value="1"/>
</dbReference>
<dbReference type="GO" id="GO:1902201">
    <property type="term" value="P:negative regulation of bacterial-type flagellum-dependent cell motility"/>
    <property type="evidence" value="ECO:0007669"/>
    <property type="project" value="TreeGrafter"/>
</dbReference>
<dbReference type="Gene3D" id="3.30.70.270">
    <property type="match status" value="1"/>
</dbReference>
<dbReference type="RefSeq" id="WP_242940879.1">
    <property type="nucleotide sequence ID" value="NZ_FOKQ01000041.1"/>
</dbReference>
<evidence type="ECO:0000313" key="3">
    <source>
        <dbReference type="Proteomes" id="UP000182192"/>
    </source>
</evidence>
<dbReference type="InterPro" id="IPR050469">
    <property type="entry name" value="Diguanylate_Cyclase"/>
</dbReference>
<organism evidence="2 3">
    <name type="scientific">Ruminococcus albus</name>
    <dbReference type="NCBI Taxonomy" id="1264"/>
    <lineage>
        <taxon>Bacteria</taxon>
        <taxon>Bacillati</taxon>
        <taxon>Bacillota</taxon>
        <taxon>Clostridia</taxon>
        <taxon>Eubacteriales</taxon>
        <taxon>Oscillospiraceae</taxon>
        <taxon>Ruminococcus</taxon>
    </lineage>
</organism>
<dbReference type="GO" id="GO:0052621">
    <property type="term" value="F:diguanylate cyclase activity"/>
    <property type="evidence" value="ECO:0007669"/>
    <property type="project" value="TreeGrafter"/>
</dbReference>
<proteinExistence type="predicted"/>
<dbReference type="SUPFAM" id="SSF55073">
    <property type="entry name" value="Nucleotide cyclase"/>
    <property type="match status" value="1"/>
</dbReference>
<sequence>MMSINDFSFEQAVEYFGNSVSAVVVADEKADTYRALVRRGVFNDILEDKGTYVDLVHTLWFHRYEDGRKITDVYNVFIPNMGKFTGKYSKRLKLIVNDIPCLVQMSILPLEEEGQYLFLLDELDKRLHEEESETENKVSSIQNNIYVFTMAFDLVSDTTSSVALTEISNEPLNYQIKYSEWRETIKDMVPDEDRPTFMERSDPDYLRSHFKPGHVESFDLQMVNLDGIYQWVKLIFSRMETTNEDDYRFVYMVQNIHETTMQMKATLKQYEELASTDPLTKVFNHGRIEAEMRNAIEKYRKEGTSTGLMILDIDHFKNVNDHYGHAVGDTTLVNLANIIKDTFSDKNVEIGRWGGEEFAVVVYGETKDSVCELAEKLRRNIEDSTFEVIGTLTVSIGVTELRSEDKSLESWFARADHSLYTAKSEGRNRVYYE</sequence>
<evidence type="ECO:0000259" key="1">
    <source>
        <dbReference type="PROSITE" id="PS50887"/>
    </source>
</evidence>
<accession>A0A1I1Q2F6</accession>
<dbReference type="PANTHER" id="PTHR45138">
    <property type="entry name" value="REGULATORY COMPONENTS OF SENSORY TRANSDUCTION SYSTEM"/>
    <property type="match status" value="1"/>
</dbReference>
<dbReference type="Proteomes" id="UP000182192">
    <property type="component" value="Unassembled WGS sequence"/>
</dbReference>
<dbReference type="CDD" id="cd01949">
    <property type="entry name" value="GGDEF"/>
    <property type="match status" value="1"/>
</dbReference>
<gene>
    <name evidence="2" type="ORF">SAMN02910406_03275</name>
</gene>
<dbReference type="InterPro" id="IPR000160">
    <property type="entry name" value="GGDEF_dom"/>
</dbReference>
<reference evidence="2 3" key="1">
    <citation type="submission" date="2016-10" db="EMBL/GenBank/DDBJ databases">
        <authorList>
            <person name="de Groot N.N."/>
        </authorList>
    </citation>
    <scope>NUCLEOTIDE SEQUENCE [LARGE SCALE GENOMIC DNA]</scope>
    <source>
        <strain evidence="2 3">AR67</strain>
    </source>
</reference>
<dbReference type="PROSITE" id="PS50887">
    <property type="entry name" value="GGDEF"/>
    <property type="match status" value="1"/>
</dbReference>
<dbReference type="AlphaFoldDB" id="A0A1I1Q2F6"/>
<dbReference type="InterPro" id="IPR029787">
    <property type="entry name" value="Nucleotide_cyclase"/>
</dbReference>
<dbReference type="GO" id="GO:0043709">
    <property type="term" value="P:cell adhesion involved in single-species biofilm formation"/>
    <property type="evidence" value="ECO:0007669"/>
    <property type="project" value="TreeGrafter"/>
</dbReference>
<dbReference type="SMART" id="SM00267">
    <property type="entry name" value="GGDEF"/>
    <property type="match status" value="1"/>
</dbReference>
<dbReference type="EMBL" id="FOKQ01000041">
    <property type="protein sequence ID" value="SFD16157.1"/>
    <property type="molecule type" value="Genomic_DNA"/>
</dbReference>
<feature type="domain" description="GGDEF" evidence="1">
    <location>
        <begin position="304"/>
        <end position="433"/>
    </location>
</feature>
<protein>
    <submittedName>
        <fullName evidence="2">Diguanylate cyclase (GGDEF) domain-containing protein</fullName>
    </submittedName>
</protein>
<dbReference type="GO" id="GO:0005886">
    <property type="term" value="C:plasma membrane"/>
    <property type="evidence" value="ECO:0007669"/>
    <property type="project" value="TreeGrafter"/>
</dbReference>